<dbReference type="SUPFAM" id="SSF46579">
    <property type="entry name" value="Prefoldin"/>
    <property type="match status" value="1"/>
</dbReference>
<evidence type="ECO:0000256" key="3">
    <source>
        <dbReference type="ARBA" id="ARBA00024667"/>
    </source>
</evidence>
<comment type="similarity">
    <text evidence="1">Belongs to the prefoldin subunit beta family.</text>
</comment>
<comment type="subunit">
    <text evidence="4">Heterohexamer of two PFD-alpha type and four PFD-beta type subunits. Component of the PAQosome complex which is responsible for the biogenesis of several protein complexes and which consists of R2TP complex members RUVBL1, RUVBL2, RPAP3 and PIH1D1, URI complex members PFDN2, PFDN6, PDRG1, UXT and URI1 as well as ASDURF, POLR2E and DNAAF10/WDR92. Interacts with URI1; the interaction is phosphorylation-dependent and occurs in a growth-dependent manner.</text>
</comment>
<evidence type="ECO:0000313" key="7">
    <source>
        <dbReference type="EMBL" id="CAB3264795.1"/>
    </source>
</evidence>
<dbReference type="AlphaFoldDB" id="A0A6F9DPH4"/>
<dbReference type="Pfam" id="PF01920">
    <property type="entry name" value="Prefoldin_2"/>
    <property type="match status" value="1"/>
</dbReference>
<keyword evidence="2" id="KW-0143">Chaperone</keyword>
<comment type="function">
    <text evidence="3">Binds specifically to cytosolic chaperonin (c-CPN) and transfers target proteins to it. Binds to nascent polypeptide chain and promotes folding in an environment in which there are many competing pathways for nonnative proteins.</text>
</comment>
<dbReference type="GO" id="GO:0016272">
    <property type="term" value="C:prefoldin complex"/>
    <property type="evidence" value="ECO:0007669"/>
    <property type="project" value="InterPro"/>
</dbReference>
<dbReference type="Gene3D" id="1.10.287.370">
    <property type="match status" value="1"/>
</dbReference>
<proteinExistence type="evidence at transcript level"/>
<feature type="region of interest" description="Disordered" evidence="6">
    <location>
        <begin position="104"/>
        <end position="142"/>
    </location>
</feature>
<dbReference type="GO" id="GO:0006457">
    <property type="term" value="P:protein folding"/>
    <property type="evidence" value="ECO:0007669"/>
    <property type="project" value="InterPro"/>
</dbReference>
<name>A0A6F9DPH4_9ASCI</name>
<dbReference type="FunFam" id="1.10.287.370:FF:000002">
    <property type="entry name" value="Prefoldin subunit 2"/>
    <property type="match status" value="1"/>
</dbReference>
<dbReference type="InterPro" id="IPR009053">
    <property type="entry name" value="Prefoldin"/>
</dbReference>
<evidence type="ECO:0000256" key="2">
    <source>
        <dbReference type="ARBA" id="ARBA00023186"/>
    </source>
</evidence>
<accession>A0A6F9DPH4</accession>
<sequence>MTEKKMSKEEIVEGFNQLRQEQRRIAAKVAELDADKAEHRAVIDALSEVSGNRKCYRLIGDVLVERTVGDVLPALTKNREQISMLTEDLNKQLAEKGKELNDFRQKHNITVRGENPNESAAAKVEAPPKPGQSTGVLVSKTD</sequence>
<dbReference type="InterPro" id="IPR027235">
    <property type="entry name" value="PFD2"/>
</dbReference>
<organism evidence="7">
    <name type="scientific">Phallusia mammillata</name>
    <dbReference type="NCBI Taxonomy" id="59560"/>
    <lineage>
        <taxon>Eukaryota</taxon>
        <taxon>Metazoa</taxon>
        <taxon>Chordata</taxon>
        <taxon>Tunicata</taxon>
        <taxon>Ascidiacea</taxon>
        <taxon>Phlebobranchia</taxon>
        <taxon>Ascidiidae</taxon>
        <taxon>Phallusia</taxon>
    </lineage>
</organism>
<protein>
    <recommendedName>
        <fullName evidence="5">Prefoldin subunit 2</fullName>
    </recommendedName>
</protein>
<dbReference type="CDD" id="cd23163">
    <property type="entry name" value="Prefoldin_2"/>
    <property type="match status" value="1"/>
</dbReference>
<dbReference type="EMBL" id="LR788933">
    <property type="protein sequence ID" value="CAB3264795.1"/>
    <property type="molecule type" value="mRNA"/>
</dbReference>
<evidence type="ECO:0000256" key="4">
    <source>
        <dbReference type="ARBA" id="ARBA00066061"/>
    </source>
</evidence>
<evidence type="ECO:0000256" key="1">
    <source>
        <dbReference type="ARBA" id="ARBA00008045"/>
    </source>
</evidence>
<reference evidence="7" key="1">
    <citation type="submission" date="2020-04" db="EMBL/GenBank/DDBJ databases">
        <authorList>
            <person name="Neveu A P."/>
        </authorList>
    </citation>
    <scope>NUCLEOTIDE SEQUENCE</scope>
    <source>
        <tissue evidence="7">Whole embryo</tissue>
    </source>
</reference>
<dbReference type="PANTHER" id="PTHR13303">
    <property type="entry name" value="PREFOLDIN SUBUNIT 2"/>
    <property type="match status" value="1"/>
</dbReference>
<evidence type="ECO:0000256" key="5">
    <source>
        <dbReference type="ARBA" id="ARBA00067448"/>
    </source>
</evidence>
<evidence type="ECO:0000256" key="6">
    <source>
        <dbReference type="SAM" id="MobiDB-lite"/>
    </source>
</evidence>
<gene>
    <name evidence="7" type="primary">Pfdn2</name>
</gene>
<dbReference type="InterPro" id="IPR002777">
    <property type="entry name" value="PFD_beta-like"/>
</dbReference>
<dbReference type="GO" id="GO:0051082">
    <property type="term" value="F:unfolded protein binding"/>
    <property type="evidence" value="ECO:0007669"/>
    <property type="project" value="InterPro"/>
</dbReference>